<organism evidence="2 3">
    <name type="scientific">Myroides albus</name>
    <dbReference type="NCBI Taxonomy" id="2562892"/>
    <lineage>
        <taxon>Bacteria</taxon>
        <taxon>Pseudomonadati</taxon>
        <taxon>Bacteroidota</taxon>
        <taxon>Flavobacteriia</taxon>
        <taxon>Flavobacteriales</taxon>
        <taxon>Flavobacteriaceae</taxon>
        <taxon>Myroides</taxon>
    </lineage>
</organism>
<sequence length="309" mass="34761">MKSIIKILFSAYLFLLTNLLFAQQDPQYTQYMYNHAVINPAYVGTVDYLTIYGQYRSQWVGLEGAPKTSNFSLNSPLGSNGLSGGINFVNDRIGAMEENTISLDFGYTIALDYQYNLAFGIKGQANFLNVDYTKLKAFKPEDPLLQSNINNKFRPNVGVGIMVYSDRAYIGISAPTLLSTYVYDDNEEITTVRKKTHLYLTGGYIFDVSDEVRVKPAVLIKGVQGSPLQVDLTANVLFFNRFTLGAAYRWDAAISGLVGFQINNNLMIGYSYDADTTSLRKTNSGSHEVFMRYQLFNNRAQKVTTTRFY</sequence>
<dbReference type="OrthoDB" id="1114455at2"/>
<evidence type="ECO:0000313" key="3">
    <source>
        <dbReference type="Proteomes" id="UP000438760"/>
    </source>
</evidence>
<reference evidence="2 3" key="1">
    <citation type="submission" date="2019-11" db="EMBL/GenBank/DDBJ databases">
        <title>Genome of Strain BIT-d1.</title>
        <authorList>
            <person name="Yang Y."/>
        </authorList>
    </citation>
    <scope>NUCLEOTIDE SEQUENCE [LARGE SCALE GENOMIC DNA]</scope>
    <source>
        <strain evidence="2 3">BIT-d1</strain>
    </source>
</reference>
<evidence type="ECO:0000256" key="1">
    <source>
        <dbReference type="SAM" id="SignalP"/>
    </source>
</evidence>
<keyword evidence="3" id="KW-1185">Reference proteome</keyword>
<feature type="chain" id="PRO_5026146526" evidence="1">
    <location>
        <begin position="23"/>
        <end position="309"/>
    </location>
</feature>
<dbReference type="InterPro" id="IPR019861">
    <property type="entry name" value="PorP/SprF_Bacteroidetes"/>
</dbReference>
<dbReference type="EMBL" id="WMJX01000026">
    <property type="protein sequence ID" value="MTG98710.1"/>
    <property type="molecule type" value="Genomic_DNA"/>
</dbReference>
<feature type="signal peptide" evidence="1">
    <location>
        <begin position="1"/>
        <end position="22"/>
    </location>
</feature>
<name>A0A6I3LN17_9FLAO</name>
<protein>
    <submittedName>
        <fullName evidence="2">Type IX secretion system membrane protein PorP/SprF</fullName>
    </submittedName>
</protein>
<keyword evidence="1" id="KW-0732">Signal</keyword>
<proteinExistence type="predicted"/>
<gene>
    <name evidence="2" type="ORF">GJV76_11320</name>
</gene>
<comment type="caution">
    <text evidence="2">The sequence shown here is derived from an EMBL/GenBank/DDBJ whole genome shotgun (WGS) entry which is preliminary data.</text>
</comment>
<dbReference type="NCBIfam" id="TIGR03519">
    <property type="entry name" value="T9SS_PorP_fam"/>
    <property type="match status" value="1"/>
</dbReference>
<accession>A0A6I3LN17</accession>
<dbReference type="Pfam" id="PF11751">
    <property type="entry name" value="PorP_SprF"/>
    <property type="match status" value="1"/>
</dbReference>
<dbReference type="Proteomes" id="UP000438760">
    <property type="component" value="Unassembled WGS sequence"/>
</dbReference>
<evidence type="ECO:0000313" key="2">
    <source>
        <dbReference type="EMBL" id="MTG98710.1"/>
    </source>
</evidence>
<dbReference type="AlphaFoldDB" id="A0A6I3LN17"/>